<keyword evidence="2" id="KW-1185">Reference proteome</keyword>
<dbReference type="EMBL" id="LXQA010333166">
    <property type="protein sequence ID" value="MCI44625.1"/>
    <property type="molecule type" value="Genomic_DNA"/>
</dbReference>
<protein>
    <submittedName>
        <fullName evidence="1">Uncharacterized protein</fullName>
    </submittedName>
</protein>
<proteinExistence type="predicted"/>
<evidence type="ECO:0000313" key="1">
    <source>
        <dbReference type="EMBL" id="MCI44625.1"/>
    </source>
</evidence>
<sequence length="18" mass="2054">VRVQVKVPVKEAMKTPIM</sequence>
<feature type="non-terminal residue" evidence="1">
    <location>
        <position position="1"/>
    </location>
</feature>
<evidence type="ECO:0000313" key="2">
    <source>
        <dbReference type="Proteomes" id="UP000265520"/>
    </source>
</evidence>
<organism evidence="1 2">
    <name type="scientific">Trifolium medium</name>
    <dbReference type="NCBI Taxonomy" id="97028"/>
    <lineage>
        <taxon>Eukaryota</taxon>
        <taxon>Viridiplantae</taxon>
        <taxon>Streptophyta</taxon>
        <taxon>Embryophyta</taxon>
        <taxon>Tracheophyta</taxon>
        <taxon>Spermatophyta</taxon>
        <taxon>Magnoliopsida</taxon>
        <taxon>eudicotyledons</taxon>
        <taxon>Gunneridae</taxon>
        <taxon>Pentapetalae</taxon>
        <taxon>rosids</taxon>
        <taxon>fabids</taxon>
        <taxon>Fabales</taxon>
        <taxon>Fabaceae</taxon>
        <taxon>Papilionoideae</taxon>
        <taxon>50 kb inversion clade</taxon>
        <taxon>NPAAA clade</taxon>
        <taxon>Hologalegina</taxon>
        <taxon>IRL clade</taxon>
        <taxon>Trifolieae</taxon>
        <taxon>Trifolium</taxon>
    </lineage>
</organism>
<accession>A0A392S9S8</accession>
<dbReference type="AlphaFoldDB" id="A0A392S9S8"/>
<name>A0A392S9S8_9FABA</name>
<reference evidence="1 2" key="1">
    <citation type="journal article" date="2018" name="Front. Plant Sci.">
        <title>Red Clover (Trifolium pratense) and Zigzag Clover (T. medium) - A Picture of Genomic Similarities and Differences.</title>
        <authorList>
            <person name="Dluhosova J."/>
            <person name="Istvanek J."/>
            <person name="Nedelnik J."/>
            <person name="Repkova J."/>
        </authorList>
    </citation>
    <scope>NUCLEOTIDE SEQUENCE [LARGE SCALE GENOMIC DNA]</scope>
    <source>
        <strain evidence="2">cv. 10/8</strain>
        <tissue evidence="1">Leaf</tissue>
    </source>
</reference>
<comment type="caution">
    <text evidence="1">The sequence shown here is derived from an EMBL/GenBank/DDBJ whole genome shotgun (WGS) entry which is preliminary data.</text>
</comment>
<dbReference type="Proteomes" id="UP000265520">
    <property type="component" value="Unassembled WGS sequence"/>
</dbReference>